<evidence type="ECO:0000259" key="11">
    <source>
        <dbReference type="Pfam" id="PF01717"/>
    </source>
</evidence>
<dbReference type="CDD" id="cd03312">
    <property type="entry name" value="CIMS_N_terminal_like"/>
    <property type="match status" value="1"/>
</dbReference>
<dbReference type="NCBIfam" id="TIGR01371">
    <property type="entry name" value="met_syn_B12ind"/>
    <property type="match status" value="1"/>
</dbReference>
<evidence type="ECO:0000313" key="14">
    <source>
        <dbReference type="Proteomes" id="UP001595579"/>
    </source>
</evidence>
<feature type="binding site" evidence="10">
    <location>
        <position position="658"/>
    </location>
    <ligand>
        <name>Zn(2+)</name>
        <dbReference type="ChEBI" id="CHEBI:29105"/>
        <note>catalytic</note>
    </ligand>
</feature>
<feature type="domain" description="Cobalamin-independent methionine synthase MetE N-terminal" evidence="12">
    <location>
        <begin position="4"/>
        <end position="322"/>
    </location>
</feature>
<name>A0ABV7LKW7_9GAMM</name>
<dbReference type="InterPro" id="IPR038071">
    <property type="entry name" value="UROD/MetE-like_sf"/>
</dbReference>
<keyword evidence="8 10" id="KW-0862">Zinc</keyword>
<evidence type="ECO:0000256" key="5">
    <source>
        <dbReference type="ARBA" id="ARBA00022605"/>
    </source>
</evidence>
<feature type="active site" description="Proton donor" evidence="10">
    <location>
        <position position="709"/>
    </location>
</feature>
<keyword evidence="7 10" id="KW-0479">Metal-binding</keyword>
<feature type="binding site" evidence="10">
    <location>
        <begin position="16"/>
        <end position="19"/>
    </location>
    <ligand>
        <name>5-methyltetrahydropteroyltri-L-glutamate</name>
        <dbReference type="ChEBI" id="CHEBI:58207"/>
    </ligand>
</feature>
<keyword evidence="5 10" id="KW-0028">Amino-acid biosynthesis</keyword>
<organism evidence="13 14">
    <name type="scientific">Litchfieldella rifensis</name>
    <dbReference type="NCBI Taxonomy" id="762643"/>
    <lineage>
        <taxon>Bacteria</taxon>
        <taxon>Pseudomonadati</taxon>
        <taxon>Pseudomonadota</taxon>
        <taxon>Gammaproteobacteria</taxon>
        <taxon>Oceanospirillales</taxon>
        <taxon>Halomonadaceae</taxon>
        <taxon>Litchfieldella</taxon>
    </lineage>
</organism>
<feature type="binding site" evidence="10">
    <location>
        <position position="499"/>
    </location>
    <ligand>
        <name>L-methionine</name>
        <dbReference type="ChEBI" id="CHEBI:57844"/>
    </ligand>
</feature>
<keyword evidence="6 10" id="KW-0808">Transferase</keyword>
<feature type="binding site" evidence="10">
    <location>
        <position position="614"/>
    </location>
    <ligand>
        <name>L-homocysteine</name>
        <dbReference type="ChEBI" id="CHEBI:58199"/>
    </ligand>
</feature>
<keyword evidence="13" id="KW-0378">Hydrolase</keyword>
<feature type="binding site" evidence="10">
    <location>
        <position position="620"/>
    </location>
    <ligand>
        <name>5-methyltetrahydropteroyltri-L-glutamate</name>
        <dbReference type="ChEBI" id="CHEBI:58207"/>
    </ligand>
</feature>
<evidence type="ECO:0000256" key="2">
    <source>
        <dbReference type="ARBA" id="ARBA00004681"/>
    </source>
</evidence>
<dbReference type="HAMAP" id="MF_00172">
    <property type="entry name" value="Meth_synth"/>
    <property type="match status" value="1"/>
</dbReference>
<feature type="binding site" evidence="10">
    <location>
        <position position="120"/>
    </location>
    <ligand>
        <name>5-methyltetrahydropteroyltri-L-glutamate</name>
        <dbReference type="ChEBI" id="CHEBI:58207"/>
    </ligand>
</feature>
<evidence type="ECO:0000256" key="3">
    <source>
        <dbReference type="ARBA" id="ARBA00009553"/>
    </source>
</evidence>
<feature type="domain" description="Cobalamin-independent methionine synthase MetE C-terminal/archaeal" evidence="11">
    <location>
        <begin position="441"/>
        <end position="763"/>
    </location>
</feature>
<reference evidence="14" key="1">
    <citation type="journal article" date="2019" name="Int. J. Syst. Evol. Microbiol.">
        <title>The Global Catalogue of Microorganisms (GCM) 10K type strain sequencing project: providing services to taxonomists for standard genome sequencing and annotation.</title>
        <authorList>
            <consortium name="The Broad Institute Genomics Platform"/>
            <consortium name="The Broad Institute Genome Sequencing Center for Infectious Disease"/>
            <person name="Wu L."/>
            <person name="Ma J."/>
        </authorList>
    </citation>
    <scope>NUCLEOTIDE SEQUENCE [LARGE SCALE GENOMIC DNA]</scope>
    <source>
        <strain evidence="14">CECT 7698</strain>
    </source>
</reference>
<evidence type="ECO:0000256" key="4">
    <source>
        <dbReference type="ARBA" id="ARBA00022603"/>
    </source>
</evidence>
<feature type="binding site" evidence="10">
    <location>
        <position position="499"/>
    </location>
    <ligand>
        <name>L-homocysteine</name>
        <dbReference type="ChEBI" id="CHEBI:58199"/>
    </ligand>
</feature>
<dbReference type="CDD" id="cd03311">
    <property type="entry name" value="CIMS_C_terminal_like"/>
    <property type="match status" value="1"/>
</dbReference>
<dbReference type="NCBIfam" id="NF003556">
    <property type="entry name" value="PRK05222.1"/>
    <property type="match status" value="1"/>
</dbReference>
<dbReference type="Proteomes" id="UP001595579">
    <property type="component" value="Unassembled WGS sequence"/>
</dbReference>
<sequence length="770" mass="85572">MTLAHTLGYPRIGAKRELKKATEAYWKGEIDQHALEAVGAELRARHWQAQRDAGLDLVTVGDFAFYDQVLNVSVLLGAVPSRFGHFDSQADGEVDLDTTFRMARGRAPSGQPAAACEMTKYFDTNYHYLVPELHAGQTFRLASDRLFQEVDEAKVAGHPVKVVLLGPLTWLWLGKVKGDGARGDDAERLELLDAVLPVYGEILTRLADQGVEWVQLDEPALVQDLPPQWQQAFEATYNKLQSAPVKLLLTTYFGTLGDNLQLATSLPVDGLHIDAVRAPEQLAAVIDRLPAYKVLSVGAIDGRNIWRADLAALHESLAEAKARLGERLWLAPSCSLLHVPVDLDSETKLDTELRSWLAFARQKLDEVVSLSRLLDKRATPDDQARLEAATAALSARRRSTRIHKPAVAERLGAITPGDTERASPYAPRATVQRRKLDLPLFPTTTIGSFPQTADIRAARRAFKTGELSQDAYEAKMCEEIAFAVARQEALGLDMPVHGEPERNDMVEYFGELLDGFAFTEFGWVQSYGSRCVKPPVIFGDVSRPAAMTVRWSTYAQSLTDKPMKGMLTGPVTILQWSFVRDDQPRATTCRQIALALRDEVADLEAAGIQAIQIDEPALREGLPLRHGQWQAYLDWAVECFKLAAAVARDETQIHTHMCYSEFNDIIASIAALDADVITIETSRSDMELLDAFQDFAYPNEIGPGVYDIHSPNIPEVEWMVRLMEKAAERIPLKRLWVNPDCGLKTRGWAEVEPALANMVEAAKELRRRHG</sequence>
<feature type="binding site" evidence="10">
    <location>
        <position position="680"/>
    </location>
    <ligand>
        <name>Zn(2+)</name>
        <dbReference type="ChEBI" id="CHEBI:29105"/>
        <note>catalytic</note>
    </ligand>
</feature>
<comment type="function">
    <text evidence="1 10">Catalyzes the transfer of a methyl group from 5-methyltetrahydrofolate to homocysteine resulting in methionine formation.</text>
</comment>
<dbReference type="GO" id="GO:0004177">
    <property type="term" value="F:aminopeptidase activity"/>
    <property type="evidence" value="ECO:0007669"/>
    <property type="project" value="UniProtKB-KW"/>
</dbReference>
<comment type="similarity">
    <text evidence="3 10">Belongs to the vitamin-B12 independent methionine synthase family.</text>
</comment>
<feature type="binding site" evidence="10">
    <location>
        <begin position="446"/>
        <end position="448"/>
    </location>
    <ligand>
        <name>L-homocysteine</name>
        <dbReference type="ChEBI" id="CHEBI:58199"/>
    </ligand>
</feature>
<keyword evidence="9 10" id="KW-0486">Methionine biosynthesis</keyword>
<keyword evidence="14" id="KW-1185">Reference proteome</keyword>
<dbReference type="Gene3D" id="3.20.20.210">
    <property type="match status" value="2"/>
</dbReference>
<dbReference type="PANTHER" id="PTHR30519">
    <property type="entry name" value="5-METHYLTETRAHYDROPTEROYLTRIGLUTAMATE--HOMOCYSTEINE METHYLTRANSFERASE"/>
    <property type="match status" value="1"/>
</dbReference>
<dbReference type="EMBL" id="JBHRUG010000009">
    <property type="protein sequence ID" value="MFC3282769.1"/>
    <property type="molecule type" value="Genomic_DNA"/>
</dbReference>
<dbReference type="GO" id="GO:0003871">
    <property type="term" value="F:5-methyltetrahydropteroyltriglutamate-homocysteine S-methyltransferase activity"/>
    <property type="evidence" value="ECO:0007669"/>
    <property type="project" value="UniProtKB-EC"/>
</dbReference>
<dbReference type="InterPro" id="IPR013215">
    <property type="entry name" value="Cbl-indep_Met_Synth_N"/>
</dbReference>
<gene>
    <name evidence="10 13" type="primary">metE</name>
    <name evidence="13" type="ORF">ACFOEV_04005</name>
</gene>
<keyword evidence="10" id="KW-0677">Repeat</keyword>
<feature type="binding site" evidence="10">
    <location>
        <position position="656"/>
    </location>
    <ligand>
        <name>Zn(2+)</name>
        <dbReference type="ChEBI" id="CHEBI:29105"/>
        <note>catalytic</note>
    </ligand>
</feature>
<feature type="binding site" evidence="10">
    <location>
        <position position="576"/>
    </location>
    <ligand>
        <name>5-methyltetrahydropteroyltri-L-glutamate</name>
        <dbReference type="ChEBI" id="CHEBI:58207"/>
    </ligand>
</feature>
<protein>
    <recommendedName>
        <fullName evidence="10">5-methyltetrahydropteroyltriglutamate--homocysteine methyltransferase</fullName>
        <ecNumber evidence="10">2.1.1.14</ecNumber>
    </recommendedName>
    <alternativeName>
        <fullName evidence="10">Cobalamin-independent methionine synthase</fullName>
    </alternativeName>
    <alternativeName>
        <fullName evidence="10">Methionine synthase, vitamin-B12 independent isozyme</fullName>
    </alternativeName>
</protein>
<accession>A0ABV7LKW7</accession>
<dbReference type="Pfam" id="PF08267">
    <property type="entry name" value="Meth_synt_1"/>
    <property type="match status" value="1"/>
</dbReference>
<evidence type="ECO:0000256" key="7">
    <source>
        <dbReference type="ARBA" id="ARBA00022723"/>
    </source>
</evidence>
<evidence type="ECO:0000256" key="8">
    <source>
        <dbReference type="ARBA" id="ARBA00022833"/>
    </source>
</evidence>
<dbReference type="PIRSF" id="PIRSF000382">
    <property type="entry name" value="MeTrfase_B12_ind"/>
    <property type="match status" value="1"/>
</dbReference>
<evidence type="ECO:0000256" key="6">
    <source>
        <dbReference type="ARBA" id="ARBA00022679"/>
    </source>
</evidence>
<comment type="cofactor">
    <cofactor evidence="10">
        <name>Zn(2+)</name>
        <dbReference type="ChEBI" id="CHEBI:29105"/>
    </cofactor>
    <text evidence="10">Binds 1 zinc ion per subunit.</text>
</comment>
<comment type="pathway">
    <text evidence="2 10">Amino-acid biosynthesis; L-methionine biosynthesis via de novo pathway; L-methionine from L-homocysteine (MetE route): step 1/1.</text>
</comment>
<feature type="binding site" evidence="10">
    <location>
        <begin position="446"/>
        <end position="448"/>
    </location>
    <ligand>
        <name>L-methionine</name>
        <dbReference type="ChEBI" id="CHEBI:57844"/>
    </ligand>
</feature>
<proteinExistence type="inferred from homology"/>
<keyword evidence="13" id="KW-0031">Aminopeptidase</keyword>
<dbReference type="GO" id="GO:0032259">
    <property type="term" value="P:methylation"/>
    <property type="evidence" value="ECO:0007669"/>
    <property type="project" value="UniProtKB-KW"/>
</dbReference>
<comment type="caution">
    <text evidence="13">The sequence shown here is derived from an EMBL/GenBank/DDBJ whole genome shotgun (WGS) entry which is preliminary data.</text>
</comment>
<feature type="binding site" evidence="10">
    <location>
        <position position="741"/>
    </location>
    <ligand>
        <name>Zn(2+)</name>
        <dbReference type="ChEBI" id="CHEBI:29105"/>
        <note>catalytic</note>
    </ligand>
</feature>
<dbReference type="EC" id="2.1.1.14" evidence="10"/>
<evidence type="ECO:0000256" key="1">
    <source>
        <dbReference type="ARBA" id="ARBA00002777"/>
    </source>
</evidence>
<evidence type="ECO:0000259" key="12">
    <source>
        <dbReference type="Pfam" id="PF08267"/>
    </source>
</evidence>
<dbReference type="InterPro" id="IPR002629">
    <property type="entry name" value="Met_Synth_C/arc"/>
</dbReference>
<keyword evidence="4 10" id="KW-0489">Methyltransferase</keyword>
<evidence type="ECO:0000256" key="10">
    <source>
        <dbReference type="HAMAP-Rule" id="MF_00172"/>
    </source>
</evidence>
<dbReference type="Pfam" id="PF01717">
    <property type="entry name" value="Meth_synt_2"/>
    <property type="match status" value="1"/>
</dbReference>
<feature type="binding site" evidence="10">
    <location>
        <position position="614"/>
    </location>
    <ligand>
        <name>L-methionine</name>
        <dbReference type="ChEBI" id="CHEBI:57844"/>
    </ligand>
</feature>
<dbReference type="InterPro" id="IPR006276">
    <property type="entry name" value="Cobalamin-indep_Met_synthase"/>
</dbReference>
<dbReference type="RefSeq" id="WP_386771844.1">
    <property type="nucleotide sequence ID" value="NZ_JBHRUG010000009.1"/>
</dbReference>
<feature type="binding site" evidence="10">
    <location>
        <begin position="530"/>
        <end position="531"/>
    </location>
    <ligand>
        <name>5-methyltetrahydropteroyltri-L-glutamate</name>
        <dbReference type="ChEBI" id="CHEBI:58207"/>
    </ligand>
</feature>
<keyword evidence="13" id="KW-0645">Protease</keyword>
<evidence type="ECO:0000256" key="9">
    <source>
        <dbReference type="ARBA" id="ARBA00023167"/>
    </source>
</evidence>
<dbReference type="SUPFAM" id="SSF51726">
    <property type="entry name" value="UROD/MetE-like"/>
    <property type="match status" value="2"/>
</dbReference>
<evidence type="ECO:0000313" key="13">
    <source>
        <dbReference type="EMBL" id="MFC3282769.1"/>
    </source>
</evidence>
<comment type="catalytic activity">
    <reaction evidence="10">
        <text>5-methyltetrahydropteroyltri-L-glutamate + L-homocysteine = tetrahydropteroyltri-L-glutamate + L-methionine</text>
        <dbReference type="Rhea" id="RHEA:21196"/>
        <dbReference type="ChEBI" id="CHEBI:57844"/>
        <dbReference type="ChEBI" id="CHEBI:58140"/>
        <dbReference type="ChEBI" id="CHEBI:58199"/>
        <dbReference type="ChEBI" id="CHEBI:58207"/>
        <dbReference type="EC" id="2.1.1.14"/>
    </reaction>
</comment>